<keyword evidence="2" id="KW-1133">Transmembrane helix</keyword>
<reference evidence="3 4" key="1">
    <citation type="submission" date="2020-03" db="EMBL/GenBank/DDBJ databases">
        <title>Isolation and identification of active actinomycetes.</title>
        <authorList>
            <person name="Sun X."/>
        </authorList>
    </citation>
    <scope>NUCLEOTIDE SEQUENCE [LARGE SCALE GENOMIC DNA]</scope>
    <source>
        <strain evidence="3 4">NEAU-D13</strain>
    </source>
</reference>
<evidence type="ECO:0000256" key="1">
    <source>
        <dbReference type="SAM" id="MobiDB-lite"/>
    </source>
</evidence>
<evidence type="ECO:0000256" key="2">
    <source>
        <dbReference type="SAM" id="Phobius"/>
    </source>
</evidence>
<comment type="caution">
    <text evidence="3">The sequence shown here is derived from an EMBL/GenBank/DDBJ whole genome shotgun (WGS) entry which is preliminary data.</text>
</comment>
<keyword evidence="4" id="KW-1185">Reference proteome</keyword>
<feature type="compositionally biased region" description="Basic and acidic residues" evidence="1">
    <location>
        <begin position="94"/>
        <end position="131"/>
    </location>
</feature>
<feature type="compositionally biased region" description="Low complexity" evidence="1">
    <location>
        <begin position="7"/>
        <end position="18"/>
    </location>
</feature>
<evidence type="ECO:0000313" key="4">
    <source>
        <dbReference type="Proteomes" id="UP000481360"/>
    </source>
</evidence>
<accession>A0A7C9S1J6</accession>
<dbReference type="RefSeq" id="WP_166054325.1">
    <property type="nucleotide sequence ID" value="NZ_JAAMPJ010000016.1"/>
</dbReference>
<proteinExistence type="predicted"/>
<dbReference type="Proteomes" id="UP000481360">
    <property type="component" value="Unassembled WGS sequence"/>
</dbReference>
<keyword evidence="2" id="KW-0812">Transmembrane</keyword>
<gene>
    <name evidence="3" type="ORF">G7043_42075</name>
</gene>
<feature type="region of interest" description="Disordered" evidence="1">
    <location>
        <begin position="1"/>
        <end position="49"/>
    </location>
</feature>
<feature type="transmembrane region" description="Helical" evidence="2">
    <location>
        <begin position="56"/>
        <end position="79"/>
    </location>
</feature>
<feature type="region of interest" description="Disordered" evidence="1">
    <location>
        <begin position="94"/>
        <end position="137"/>
    </location>
</feature>
<protein>
    <recommendedName>
        <fullName evidence="5">Colicin import membrane protein</fullName>
    </recommendedName>
</protein>
<dbReference type="AlphaFoldDB" id="A0A7C9S1J6"/>
<feature type="compositionally biased region" description="Pro residues" evidence="1">
    <location>
        <begin position="34"/>
        <end position="43"/>
    </location>
</feature>
<organism evidence="3 4">
    <name type="scientific">Lentzea alba</name>
    <dbReference type="NCBI Taxonomy" id="2714351"/>
    <lineage>
        <taxon>Bacteria</taxon>
        <taxon>Bacillati</taxon>
        <taxon>Actinomycetota</taxon>
        <taxon>Actinomycetes</taxon>
        <taxon>Pseudonocardiales</taxon>
        <taxon>Pseudonocardiaceae</taxon>
        <taxon>Lentzea</taxon>
    </lineage>
</organism>
<name>A0A7C9S1J6_9PSEU</name>
<evidence type="ECO:0000313" key="3">
    <source>
        <dbReference type="EMBL" id="NGY65502.1"/>
    </source>
</evidence>
<keyword evidence="2" id="KW-0472">Membrane</keyword>
<evidence type="ECO:0008006" key="5">
    <source>
        <dbReference type="Google" id="ProtNLM"/>
    </source>
</evidence>
<dbReference type="EMBL" id="JAAMPJ010000016">
    <property type="protein sequence ID" value="NGY65502.1"/>
    <property type="molecule type" value="Genomic_DNA"/>
</dbReference>
<sequence>MTSPGFDPQQPADAAAQPETPSAAPEFEVYTPPASTPEPPPVAPAQVQPKPKRTGLVVLAIFTVLQFGTAATFGTLFFLEKARSADLSKQIETKDREAADLTKKAKDSEDDALRASDAQKKAEAAQKKAEAEAATSQQCRDAARALRSAAITNDEAKGQTAALDVFTHC</sequence>